<gene>
    <name evidence="1" type="ORF">PS685_04655</name>
</gene>
<proteinExistence type="predicted"/>
<dbReference type="AlphaFoldDB" id="A0A5E6ZKW2"/>
<evidence type="ECO:0000313" key="1">
    <source>
        <dbReference type="EMBL" id="VVN64783.1"/>
    </source>
</evidence>
<dbReference type="EMBL" id="CABVHO010000108">
    <property type="protein sequence ID" value="VVN64783.1"/>
    <property type="molecule type" value="Genomic_DNA"/>
</dbReference>
<name>A0A5E6ZKW2_PSEFL</name>
<protein>
    <submittedName>
        <fullName evidence="1">Uncharacterized protein</fullName>
    </submittedName>
</protein>
<sequence length="33" mass="3857">MVQKGVDFQNLIGKHDAFFANFLVQCFQRNVLK</sequence>
<accession>A0A5E6ZKW2</accession>
<evidence type="ECO:0000313" key="2">
    <source>
        <dbReference type="Proteomes" id="UP000326437"/>
    </source>
</evidence>
<reference evidence="1 2" key="1">
    <citation type="submission" date="2019-09" db="EMBL/GenBank/DDBJ databases">
        <authorList>
            <person name="Chandra G."/>
            <person name="Truman W A."/>
        </authorList>
    </citation>
    <scope>NUCLEOTIDE SEQUENCE [LARGE SCALE GENOMIC DNA]</scope>
    <source>
        <strain evidence="1">PS685</strain>
    </source>
</reference>
<dbReference type="Proteomes" id="UP000326437">
    <property type="component" value="Unassembled WGS sequence"/>
</dbReference>
<organism evidence="1 2">
    <name type="scientific">Pseudomonas fluorescens</name>
    <dbReference type="NCBI Taxonomy" id="294"/>
    <lineage>
        <taxon>Bacteria</taxon>
        <taxon>Pseudomonadati</taxon>
        <taxon>Pseudomonadota</taxon>
        <taxon>Gammaproteobacteria</taxon>
        <taxon>Pseudomonadales</taxon>
        <taxon>Pseudomonadaceae</taxon>
        <taxon>Pseudomonas</taxon>
    </lineage>
</organism>